<evidence type="ECO:0000256" key="3">
    <source>
        <dbReference type="ARBA" id="ARBA00012415"/>
    </source>
</evidence>
<proteinExistence type="inferred from homology"/>
<dbReference type="InterPro" id="IPR001865">
    <property type="entry name" value="Ribosomal_uS2"/>
</dbReference>
<keyword evidence="4" id="KW-0808">Transferase</keyword>
<dbReference type="Pfam" id="PF00318">
    <property type="entry name" value="Ribosomal_S2"/>
    <property type="match status" value="2"/>
</dbReference>
<dbReference type="InterPro" id="IPR029044">
    <property type="entry name" value="Nucleotide-diphossugar_trans"/>
</dbReference>
<dbReference type="GO" id="GO:0003735">
    <property type="term" value="F:structural constituent of ribosome"/>
    <property type="evidence" value="ECO:0007669"/>
    <property type="project" value="InterPro"/>
</dbReference>
<reference evidence="7 8" key="1">
    <citation type="submission" date="2019-01" db="EMBL/GenBank/DDBJ databases">
        <title>Sequencing of cultivated peanut Arachis hypogaea provides insights into genome evolution and oil improvement.</title>
        <authorList>
            <person name="Chen X."/>
        </authorList>
    </citation>
    <scope>NUCLEOTIDE SEQUENCE [LARGE SCALE GENOMIC DNA]</scope>
    <source>
        <strain evidence="8">cv. Fuhuasheng</strain>
        <tissue evidence="7">Leaves</tissue>
    </source>
</reference>
<dbReference type="FunFam" id="2.160.10.10:FF:000001">
    <property type="entry name" value="UTP--glucose-1-phosphate uridylyltransferase"/>
    <property type="match status" value="1"/>
</dbReference>
<evidence type="ECO:0000256" key="5">
    <source>
        <dbReference type="ARBA" id="ARBA00022695"/>
    </source>
</evidence>
<dbReference type="GO" id="GO:0006412">
    <property type="term" value="P:translation"/>
    <property type="evidence" value="ECO:0007669"/>
    <property type="project" value="InterPro"/>
</dbReference>
<dbReference type="EMBL" id="SDMP01000009">
    <property type="protein sequence ID" value="RYR37997.1"/>
    <property type="molecule type" value="Genomic_DNA"/>
</dbReference>
<dbReference type="SUPFAM" id="SSF53448">
    <property type="entry name" value="Nucleotide-diphospho-sugar transferases"/>
    <property type="match status" value="1"/>
</dbReference>
<dbReference type="SUPFAM" id="SSF52313">
    <property type="entry name" value="Ribosomal protein S2"/>
    <property type="match status" value="1"/>
</dbReference>
<dbReference type="Pfam" id="PF01704">
    <property type="entry name" value="UDPGP"/>
    <property type="match status" value="2"/>
</dbReference>
<dbReference type="GO" id="GO:0005840">
    <property type="term" value="C:ribosome"/>
    <property type="evidence" value="ECO:0007669"/>
    <property type="project" value="InterPro"/>
</dbReference>
<dbReference type="SUPFAM" id="SSF51161">
    <property type="entry name" value="Trimeric LpxA-like enzymes"/>
    <property type="match status" value="1"/>
</dbReference>
<comment type="similarity">
    <text evidence="1">Belongs to the universal ribosomal protein uS2 family.</text>
</comment>
<dbReference type="InterPro" id="IPR011004">
    <property type="entry name" value="Trimer_LpxA-like_sf"/>
</dbReference>
<comment type="catalytic activity">
    <reaction evidence="6">
        <text>alpha-D-glucose 1-phosphate + UTP + H(+) = UDP-alpha-D-glucose + diphosphate</text>
        <dbReference type="Rhea" id="RHEA:19889"/>
        <dbReference type="ChEBI" id="CHEBI:15378"/>
        <dbReference type="ChEBI" id="CHEBI:33019"/>
        <dbReference type="ChEBI" id="CHEBI:46398"/>
        <dbReference type="ChEBI" id="CHEBI:58601"/>
        <dbReference type="ChEBI" id="CHEBI:58885"/>
        <dbReference type="EC" id="2.7.7.9"/>
    </reaction>
</comment>
<keyword evidence="8" id="KW-1185">Reference proteome</keyword>
<dbReference type="InterPro" id="IPR016267">
    <property type="entry name" value="UDPGP_trans"/>
</dbReference>
<evidence type="ECO:0000256" key="6">
    <source>
        <dbReference type="ARBA" id="ARBA00048128"/>
    </source>
</evidence>
<dbReference type="Gene3D" id="2.160.10.10">
    <property type="entry name" value="Hexapeptide repeat proteins"/>
    <property type="match status" value="1"/>
</dbReference>
<dbReference type="Gene3D" id="3.40.50.10490">
    <property type="entry name" value="Glucose-6-phosphate isomerase like protein, domain 1"/>
    <property type="match status" value="1"/>
</dbReference>
<name>A0A445BH44_ARAHY</name>
<dbReference type="Gene3D" id="3.90.550.10">
    <property type="entry name" value="Spore Coat Polysaccharide Biosynthesis Protein SpsA, Chain A"/>
    <property type="match status" value="1"/>
</dbReference>
<dbReference type="GO" id="GO:0006011">
    <property type="term" value="P:UDP-alpha-D-glucose metabolic process"/>
    <property type="evidence" value="ECO:0007669"/>
    <property type="project" value="InterPro"/>
</dbReference>
<gene>
    <name evidence="7" type="ORF">Ahy_A09g042924</name>
</gene>
<dbReference type="Proteomes" id="UP000289738">
    <property type="component" value="Chromosome A09"/>
</dbReference>
<keyword evidence="5" id="KW-0548">Nucleotidyltransferase</keyword>
<dbReference type="EC" id="2.7.7.9" evidence="3"/>
<evidence type="ECO:0000256" key="2">
    <source>
        <dbReference type="ARBA" id="ARBA00010401"/>
    </source>
</evidence>
<comment type="similarity">
    <text evidence="2">Belongs to the UDPGP type 1 family.</text>
</comment>
<accession>A0A445BH44</accession>
<dbReference type="PANTHER" id="PTHR43511">
    <property type="match status" value="1"/>
</dbReference>
<protein>
    <recommendedName>
        <fullName evidence="3">UTP--glucose-1-phosphate uridylyltransferase</fullName>
        <ecNumber evidence="3">2.7.7.9</ecNumber>
    </recommendedName>
</protein>
<dbReference type="InterPro" id="IPR023591">
    <property type="entry name" value="Ribosomal_uS2_flav_dom_sf"/>
</dbReference>
<dbReference type="STRING" id="3818.A0A445BH44"/>
<comment type="caution">
    <text evidence="7">The sequence shown here is derived from an EMBL/GenBank/DDBJ whole genome shotgun (WGS) entry which is preliminary data.</text>
</comment>
<evidence type="ECO:0000256" key="4">
    <source>
        <dbReference type="ARBA" id="ARBA00022679"/>
    </source>
</evidence>
<evidence type="ECO:0000313" key="8">
    <source>
        <dbReference type="Proteomes" id="UP000289738"/>
    </source>
</evidence>
<evidence type="ECO:0000313" key="7">
    <source>
        <dbReference type="EMBL" id="RYR37997.1"/>
    </source>
</evidence>
<sequence>MTVHSIVIQKLLSTNAQMGRRVAAHHLKEYTYGMRNKMAIIDSDKTLICMRSALNFMGSLASRNGRFMFINTNPLFDDIFHLMTTRVGSYSPSTNSLWRTGGFLTNSYSPKKFRSRNKKLVFGPTQPPDCIFILDTDSKSSVINEAHNLHIPVVAIVDSSMPLHSFSRVAYPVPANPSVQFVYLFCNLLTKTLLLEKEKGKLKEAAPLQIQAGEAAKIDLPNLDVTVFPYATLPPLSQDMEETKKLLDKLVVLKFDAASPRDMGLEGPKSAVGICNGLTFLDLIINQIQTLYSKYGCKVPLLLLSKDDTHDNTLKVLEKYQGSTVDVQRIKQGEGEGEGLELESLAGHYSKEEVGHPFYNGDIFRSLMTSGTLDFLLSQGKEYILLINKDNVATVIDPNILNHLVTNDIECCMEVTPSNSFHLISTPMNFKESRPTGSYQMLIRLLSFGKLLRTKPNMWVSLSAIKRLVDSHKLKQKKSSVLKVPFPIYHYPSVIFCKIEFKGYCLHKNDHDKTLVQETADGSVMQAPSMCNPTYPLIGGKEEVDQASLFGCQFFDKLIGVSVPEPHFLPLDATSDLLLLQSDLYTCKEGVLTRNPARTNPLNPVIDLGPEFQKVGDFQSRFKSIPSIVGLDSLTVRGNVWFGANITFKGQVAITAKPGLRLEIPDGVVIENKVVANSAMDFLIENKEVIGPAAIQE</sequence>
<evidence type="ECO:0000256" key="1">
    <source>
        <dbReference type="ARBA" id="ARBA00006242"/>
    </source>
</evidence>
<dbReference type="AlphaFoldDB" id="A0A445BH44"/>
<organism evidence="7 8">
    <name type="scientific">Arachis hypogaea</name>
    <name type="common">Peanut</name>
    <dbReference type="NCBI Taxonomy" id="3818"/>
    <lineage>
        <taxon>Eukaryota</taxon>
        <taxon>Viridiplantae</taxon>
        <taxon>Streptophyta</taxon>
        <taxon>Embryophyta</taxon>
        <taxon>Tracheophyta</taxon>
        <taxon>Spermatophyta</taxon>
        <taxon>Magnoliopsida</taxon>
        <taxon>eudicotyledons</taxon>
        <taxon>Gunneridae</taxon>
        <taxon>Pentapetalae</taxon>
        <taxon>rosids</taxon>
        <taxon>fabids</taxon>
        <taxon>Fabales</taxon>
        <taxon>Fabaceae</taxon>
        <taxon>Papilionoideae</taxon>
        <taxon>50 kb inversion clade</taxon>
        <taxon>dalbergioids sensu lato</taxon>
        <taxon>Dalbergieae</taxon>
        <taxon>Pterocarpus clade</taxon>
        <taxon>Arachis</taxon>
    </lineage>
</organism>
<dbReference type="GO" id="GO:0003983">
    <property type="term" value="F:UTP:glucose-1-phosphate uridylyltransferase activity"/>
    <property type="evidence" value="ECO:0007669"/>
    <property type="project" value="UniProtKB-EC"/>
</dbReference>
<dbReference type="InterPro" id="IPR002618">
    <property type="entry name" value="UDPGP_fam"/>
</dbReference>